<evidence type="ECO:0000256" key="6">
    <source>
        <dbReference type="HAMAP-Rule" id="MF_01197"/>
    </source>
</evidence>
<dbReference type="InterPro" id="IPR007561">
    <property type="entry name" value="Cell_div_SepF/SepF-rel"/>
</dbReference>
<evidence type="ECO:0000256" key="5">
    <source>
        <dbReference type="ARBA" id="ARBA00044936"/>
    </source>
</evidence>
<keyword evidence="4 6" id="KW-0131">Cell cycle</keyword>
<dbReference type="GO" id="GO:0005737">
    <property type="term" value="C:cytoplasm"/>
    <property type="evidence" value="ECO:0007669"/>
    <property type="project" value="UniProtKB-SubCell"/>
</dbReference>
<evidence type="ECO:0000256" key="4">
    <source>
        <dbReference type="ARBA" id="ARBA00023306"/>
    </source>
</evidence>
<keyword evidence="9" id="KW-1185">Reference proteome</keyword>
<dbReference type="GO" id="GO:0000917">
    <property type="term" value="P:division septum assembly"/>
    <property type="evidence" value="ECO:0007669"/>
    <property type="project" value="UniProtKB-KW"/>
</dbReference>
<gene>
    <name evidence="8" type="primary">sepF2</name>
    <name evidence="6" type="synonym">sepF</name>
    <name evidence="8" type="ORF">GCM10007359_00690</name>
</gene>
<comment type="function">
    <text evidence="5 6">Cell division protein that is part of the divisome complex and is recruited early to the Z-ring. Probably stimulates Z-ring formation, perhaps through the cross-linking of FtsZ protofilaments. Its function overlaps with FtsA.</text>
</comment>
<evidence type="ECO:0000313" key="8">
    <source>
        <dbReference type="EMBL" id="GGH56510.1"/>
    </source>
</evidence>
<dbReference type="InterPro" id="IPR038594">
    <property type="entry name" value="SepF-like_sf"/>
</dbReference>
<keyword evidence="1 6" id="KW-0963">Cytoplasm</keyword>
<keyword evidence="2 6" id="KW-0132">Cell division</keyword>
<protein>
    <recommendedName>
        <fullName evidence="6">Cell division protein SepF</fullName>
    </recommendedName>
</protein>
<feature type="compositionally biased region" description="Acidic residues" evidence="7">
    <location>
        <begin position="66"/>
        <end position="75"/>
    </location>
</feature>
<sequence length="231" mass="25546">MAGRTLQQAMAYLGLAEQHEPASESRRKTHDDFREPDYEHDDDFFDEAQVAYDTQPVSEEHFQNQYEEEVDDEPETLAPIIEPKREKPARSVASSAVSESLADSSRGAGSETRPAQPAPSSERFSDANESEDELRRITTIHPRSYNDAKIIGESFRENIPVIMNVTDMGESEAKRLVDFSAGLAFALHGSIERVTDKVFLLTPANLEVLGAEGAEVPVALDSDSSDLFNQG</sequence>
<organism evidence="8 9">
    <name type="scientific">Rothia aerolata</name>
    <dbReference type="NCBI Taxonomy" id="1812262"/>
    <lineage>
        <taxon>Bacteria</taxon>
        <taxon>Bacillati</taxon>
        <taxon>Actinomycetota</taxon>
        <taxon>Actinomycetes</taxon>
        <taxon>Micrococcales</taxon>
        <taxon>Micrococcaceae</taxon>
        <taxon>Rothia</taxon>
    </lineage>
</organism>
<comment type="subunit">
    <text evidence="6">Homodimer. Interacts with FtsZ.</text>
</comment>
<keyword evidence="3 6" id="KW-0717">Septation</keyword>
<dbReference type="PANTHER" id="PTHR35798">
    <property type="entry name" value="CELL DIVISION PROTEIN SEPF"/>
    <property type="match status" value="1"/>
</dbReference>
<feature type="compositionally biased region" description="Basic and acidic residues" evidence="7">
    <location>
        <begin position="17"/>
        <end position="37"/>
    </location>
</feature>
<name>A0A917IM04_9MICC</name>
<comment type="similarity">
    <text evidence="6">Belongs to the SepF family.</text>
</comment>
<evidence type="ECO:0000256" key="3">
    <source>
        <dbReference type="ARBA" id="ARBA00023210"/>
    </source>
</evidence>
<dbReference type="AlphaFoldDB" id="A0A917IM04"/>
<feature type="compositionally biased region" description="Low complexity" evidence="7">
    <location>
        <begin position="90"/>
        <end position="106"/>
    </location>
</feature>
<dbReference type="Pfam" id="PF04472">
    <property type="entry name" value="SepF"/>
    <property type="match status" value="1"/>
</dbReference>
<feature type="region of interest" description="Disordered" evidence="7">
    <location>
        <begin position="1"/>
        <end position="135"/>
    </location>
</feature>
<reference evidence="8 9" key="1">
    <citation type="journal article" date="2014" name="Int. J. Syst. Evol. Microbiol.">
        <title>Complete genome sequence of Corynebacterium casei LMG S-19264T (=DSM 44701T), isolated from a smear-ripened cheese.</title>
        <authorList>
            <consortium name="US DOE Joint Genome Institute (JGI-PGF)"/>
            <person name="Walter F."/>
            <person name="Albersmeier A."/>
            <person name="Kalinowski J."/>
            <person name="Ruckert C."/>
        </authorList>
    </citation>
    <scope>NUCLEOTIDE SEQUENCE [LARGE SCALE GENOMIC DNA]</scope>
    <source>
        <strain evidence="8 9">CCM 8669</strain>
    </source>
</reference>
<evidence type="ECO:0000313" key="9">
    <source>
        <dbReference type="Proteomes" id="UP000600171"/>
    </source>
</evidence>
<dbReference type="Gene3D" id="3.30.110.150">
    <property type="entry name" value="SepF-like protein"/>
    <property type="match status" value="1"/>
</dbReference>
<dbReference type="PANTHER" id="PTHR35798:SF1">
    <property type="entry name" value="CELL DIVISION PROTEIN SEPF"/>
    <property type="match status" value="1"/>
</dbReference>
<dbReference type="RefSeq" id="WP_188358367.1">
    <property type="nucleotide sequence ID" value="NZ_BMDC01000001.1"/>
</dbReference>
<dbReference type="InterPro" id="IPR023052">
    <property type="entry name" value="Cell_div_SepF"/>
</dbReference>
<comment type="subcellular location">
    <subcellularLocation>
        <location evidence="6">Cytoplasm</location>
    </subcellularLocation>
    <text evidence="6">Localizes to the division site, in a FtsZ-dependent manner.</text>
</comment>
<evidence type="ECO:0000256" key="7">
    <source>
        <dbReference type="SAM" id="MobiDB-lite"/>
    </source>
</evidence>
<proteinExistence type="inferred from homology"/>
<accession>A0A917IM04</accession>
<dbReference type="Proteomes" id="UP000600171">
    <property type="component" value="Unassembled WGS sequence"/>
</dbReference>
<dbReference type="EMBL" id="BMDC01000001">
    <property type="protein sequence ID" value="GGH56510.1"/>
    <property type="molecule type" value="Genomic_DNA"/>
</dbReference>
<dbReference type="GO" id="GO:0043093">
    <property type="term" value="P:FtsZ-dependent cytokinesis"/>
    <property type="evidence" value="ECO:0007669"/>
    <property type="project" value="UniProtKB-UniRule"/>
</dbReference>
<comment type="caution">
    <text evidence="8">The sequence shown here is derived from an EMBL/GenBank/DDBJ whole genome shotgun (WGS) entry which is preliminary data.</text>
</comment>
<evidence type="ECO:0000256" key="2">
    <source>
        <dbReference type="ARBA" id="ARBA00022618"/>
    </source>
</evidence>
<dbReference type="HAMAP" id="MF_01197">
    <property type="entry name" value="SepF"/>
    <property type="match status" value="1"/>
</dbReference>
<evidence type="ECO:0000256" key="1">
    <source>
        <dbReference type="ARBA" id="ARBA00022490"/>
    </source>
</evidence>